<keyword evidence="1 6" id="KW-0489">Methyltransferase</keyword>
<evidence type="ECO:0000259" key="4">
    <source>
        <dbReference type="Pfam" id="PF00588"/>
    </source>
</evidence>
<feature type="domain" description="Thiostrepton-resistance methylase N-terminal" evidence="5">
    <location>
        <begin position="21"/>
        <end position="127"/>
    </location>
</feature>
<accession>A0A5J6L6F0</accession>
<dbReference type="Pfam" id="PF00588">
    <property type="entry name" value="SpoU_methylase"/>
    <property type="match status" value="1"/>
</dbReference>
<protein>
    <submittedName>
        <fullName evidence="6">NshR/TsnR family 23S rRNA methyltransferase</fullName>
    </submittedName>
</protein>
<keyword evidence="7" id="KW-1185">Reference proteome</keyword>
<keyword evidence="2 6" id="KW-0808">Transferase</keyword>
<evidence type="ECO:0000313" key="7">
    <source>
        <dbReference type="Proteomes" id="UP000325516"/>
    </source>
</evidence>
<dbReference type="GO" id="GO:0003723">
    <property type="term" value="F:RNA binding"/>
    <property type="evidence" value="ECO:0007669"/>
    <property type="project" value="InterPro"/>
</dbReference>
<dbReference type="PANTHER" id="PTHR43191:SF2">
    <property type="entry name" value="RRNA METHYLTRANSFERASE 3, MITOCHONDRIAL"/>
    <property type="match status" value="1"/>
</dbReference>
<dbReference type="Pfam" id="PF04705">
    <property type="entry name" value="TSNR_N"/>
    <property type="match status" value="1"/>
</dbReference>
<organism evidence="6 7">
    <name type="scientific">Microbacterium lushaniae</name>
    <dbReference type="NCBI Taxonomy" id="2614639"/>
    <lineage>
        <taxon>Bacteria</taxon>
        <taxon>Bacillati</taxon>
        <taxon>Actinomycetota</taxon>
        <taxon>Actinomycetes</taxon>
        <taxon>Micrococcales</taxon>
        <taxon>Microbacteriaceae</taxon>
        <taxon>Microbacterium</taxon>
    </lineage>
</organism>
<evidence type="ECO:0000256" key="2">
    <source>
        <dbReference type="ARBA" id="ARBA00022679"/>
    </source>
</evidence>
<dbReference type="PANTHER" id="PTHR43191">
    <property type="entry name" value="RRNA METHYLTRANSFERASE 3"/>
    <property type="match status" value="1"/>
</dbReference>
<dbReference type="EMBL" id="CP044232">
    <property type="protein sequence ID" value="QEW04073.1"/>
    <property type="molecule type" value="Genomic_DNA"/>
</dbReference>
<dbReference type="GO" id="GO:0008649">
    <property type="term" value="F:rRNA methyltransferase activity"/>
    <property type="evidence" value="ECO:0007669"/>
    <property type="project" value="InterPro"/>
</dbReference>
<sequence length="292" mass="30748">MDMTANLMRPGDGGAMATDPVIGEVNHPVARRVRDVLHRSTARRRTFVIDDEENIIQALRSGVRLDSVYGTADQQSRQASLAAAGLPDVPFHVLADGVVSALFGTEKRSRMFALARTPPSAGLADMIARPGDIVVLDGVRLMGNIGAVIRSACAFDAAGVVLLDGGITTIVDRRLVRASRGMVFALPVVPADARELQGCLDRAGIPLASLSARAPAPLSEAALVDRRLALLIGSEKHGASAHMEECAALHFRVPVNPAVESLNVSVAAAIALYERRARMSAPPTRKTTAATG</sequence>
<dbReference type="GO" id="GO:0046677">
    <property type="term" value="P:response to antibiotic"/>
    <property type="evidence" value="ECO:0007669"/>
    <property type="project" value="InterPro"/>
</dbReference>
<dbReference type="SUPFAM" id="SSF75217">
    <property type="entry name" value="alpha/beta knot"/>
    <property type="match status" value="1"/>
</dbReference>
<dbReference type="InterPro" id="IPR001537">
    <property type="entry name" value="SpoU_MeTrfase"/>
</dbReference>
<feature type="region of interest" description="Disordered" evidence="3">
    <location>
        <begin position="1"/>
        <end position="20"/>
    </location>
</feature>
<dbReference type="KEGG" id="mlz:F6J85_13895"/>
<dbReference type="Gene3D" id="3.40.1280.10">
    <property type="match status" value="1"/>
</dbReference>
<dbReference type="AlphaFoldDB" id="A0A5J6L6F0"/>
<name>A0A5J6L6F0_9MICO</name>
<dbReference type="InterPro" id="IPR051259">
    <property type="entry name" value="rRNA_Methyltransferase"/>
</dbReference>
<evidence type="ECO:0000256" key="3">
    <source>
        <dbReference type="SAM" id="MobiDB-lite"/>
    </source>
</evidence>
<evidence type="ECO:0000256" key="1">
    <source>
        <dbReference type="ARBA" id="ARBA00022603"/>
    </source>
</evidence>
<dbReference type="InterPro" id="IPR029064">
    <property type="entry name" value="Ribosomal_eL30-like_sf"/>
</dbReference>
<dbReference type="InterPro" id="IPR006795">
    <property type="entry name" value="Thiostrepton-R_Mease_TSNR_N"/>
</dbReference>
<feature type="domain" description="tRNA/rRNA methyltransferase SpoU type" evidence="4">
    <location>
        <begin position="133"/>
        <end position="273"/>
    </location>
</feature>
<gene>
    <name evidence="6" type="ORF">F6J85_13895</name>
</gene>
<dbReference type="Gene3D" id="3.30.1330.30">
    <property type="match status" value="1"/>
</dbReference>
<evidence type="ECO:0000313" key="6">
    <source>
        <dbReference type="EMBL" id="QEW04073.1"/>
    </source>
</evidence>
<dbReference type="Proteomes" id="UP000325516">
    <property type="component" value="Chromosome"/>
</dbReference>
<proteinExistence type="predicted"/>
<evidence type="ECO:0000259" key="5">
    <source>
        <dbReference type="Pfam" id="PF04705"/>
    </source>
</evidence>
<reference evidence="7" key="1">
    <citation type="submission" date="2019-09" db="EMBL/GenBank/DDBJ databases">
        <title>Mumia zhuanghuii sp. nov. isolated from the intestinal contents of plateau pika (Ochotona curzoniae) in the Qinghai-Tibet plateau of China.</title>
        <authorList>
            <person name="Tian Z."/>
        </authorList>
    </citation>
    <scope>NUCLEOTIDE SEQUENCE [LARGE SCALE GENOMIC DNA]</scope>
    <source>
        <strain evidence="7">L-031</strain>
    </source>
</reference>
<dbReference type="InterPro" id="IPR029026">
    <property type="entry name" value="tRNA_m1G_MTases_N"/>
</dbReference>
<dbReference type="InterPro" id="IPR029028">
    <property type="entry name" value="Alpha/beta_knot_MTases"/>
</dbReference>